<accession>A0A6A4IGU5</accession>
<proteinExistence type="predicted"/>
<feature type="compositionally biased region" description="Polar residues" evidence="1">
    <location>
        <begin position="134"/>
        <end position="150"/>
    </location>
</feature>
<gene>
    <name evidence="2" type="ORF">BT96DRAFT_912123</name>
</gene>
<feature type="region of interest" description="Disordered" evidence="1">
    <location>
        <begin position="447"/>
        <end position="533"/>
    </location>
</feature>
<evidence type="ECO:0000313" key="3">
    <source>
        <dbReference type="Proteomes" id="UP000799118"/>
    </source>
</evidence>
<feature type="compositionally biased region" description="Basic residues" evidence="1">
    <location>
        <begin position="56"/>
        <end position="69"/>
    </location>
</feature>
<dbReference type="OrthoDB" id="3270863at2759"/>
<feature type="compositionally biased region" description="Polar residues" evidence="1">
    <location>
        <begin position="80"/>
        <end position="104"/>
    </location>
</feature>
<evidence type="ECO:0000313" key="2">
    <source>
        <dbReference type="EMBL" id="KAE9411602.1"/>
    </source>
</evidence>
<feature type="non-terminal residue" evidence="2">
    <location>
        <position position="1"/>
    </location>
</feature>
<dbReference type="AlphaFoldDB" id="A0A6A4IGU5"/>
<feature type="compositionally biased region" description="Basic and acidic residues" evidence="1">
    <location>
        <begin position="519"/>
        <end position="533"/>
    </location>
</feature>
<reference evidence="2" key="1">
    <citation type="journal article" date="2019" name="Environ. Microbiol.">
        <title>Fungal ecological strategies reflected in gene transcription - a case study of two litter decomposers.</title>
        <authorList>
            <person name="Barbi F."/>
            <person name="Kohler A."/>
            <person name="Barry K."/>
            <person name="Baskaran P."/>
            <person name="Daum C."/>
            <person name="Fauchery L."/>
            <person name="Ihrmark K."/>
            <person name="Kuo A."/>
            <person name="LaButti K."/>
            <person name="Lipzen A."/>
            <person name="Morin E."/>
            <person name="Grigoriev I.V."/>
            <person name="Henrissat B."/>
            <person name="Lindahl B."/>
            <person name="Martin F."/>
        </authorList>
    </citation>
    <scope>NUCLEOTIDE SEQUENCE</scope>
    <source>
        <strain evidence="2">JB14</strain>
    </source>
</reference>
<name>A0A6A4IGU5_9AGAR</name>
<keyword evidence="3" id="KW-1185">Reference proteome</keyword>
<dbReference type="EMBL" id="ML769383">
    <property type="protein sequence ID" value="KAE9411602.1"/>
    <property type="molecule type" value="Genomic_DNA"/>
</dbReference>
<sequence length="533" mass="57856">DALTNLTRSELQALGKAHDVKANSKSTTIIAQLLKKFPDGVPSQKSDTKPLPAKKGGAKKGGAKKKKTQIKKEESVVHSPLQSTVPSGPSESQQARESPSQQASAADEPTIVKSTGNPLTVKLSSVLPCDRRSQWPSESEQTRESPSQQAPAADEPTIVKSTGKPLTSQAVVRSPLRSAVPSGPSESERTRESPSHQASAADKPTVVQSAGKRLTRHAARAEGEVSAGPSSLLKDIAPQIPVRLPEQRIEEPPPAISPQVVASTDKAADVPAVEDEDEYEYGDNLSVISEYSHAASESSAGSASDPVANDATIKYVVDIIRANTAEDQKIRETIQRLRLSASTTKTLLQQQYQILQGEREQRERVIKFLLYHIRNNNHWREDLLDPKQVSAEIYQHWVTNGGKGTKDMGEWEYDELYSGPIKLNPNNNLEISPSEEEEYLRGIQEAEEARNAEAASTSGVSQPPARPPAEDFPASSTEASSKRLRHNQPATEDDIAPGSSSSAIMAPRDKGKGKMNSMEVERLEREEARSDAQ</sequence>
<feature type="region of interest" description="Disordered" evidence="1">
    <location>
        <begin position="37"/>
        <end position="279"/>
    </location>
</feature>
<organism evidence="2 3">
    <name type="scientific">Gymnopus androsaceus JB14</name>
    <dbReference type="NCBI Taxonomy" id="1447944"/>
    <lineage>
        <taxon>Eukaryota</taxon>
        <taxon>Fungi</taxon>
        <taxon>Dikarya</taxon>
        <taxon>Basidiomycota</taxon>
        <taxon>Agaricomycotina</taxon>
        <taxon>Agaricomycetes</taxon>
        <taxon>Agaricomycetidae</taxon>
        <taxon>Agaricales</taxon>
        <taxon>Marasmiineae</taxon>
        <taxon>Omphalotaceae</taxon>
        <taxon>Gymnopus</taxon>
    </lineage>
</organism>
<dbReference type="Proteomes" id="UP000799118">
    <property type="component" value="Unassembled WGS sequence"/>
</dbReference>
<evidence type="ECO:0000256" key="1">
    <source>
        <dbReference type="SAM" id="MobiDB-lite"/>
    </source>
</evidence>
<protein>
    <submittedName>
        <fullName evidence="2">Uncharacterized protein</fullName>
    </submittedName>
</protein>